<dbReference type="Proteomes" id="UP000324758">
    <property type="component" value="Unassembled WGS sequence"/>
</dbReference>
<dbReference type="EMBL" id="VSSS01000016">
    <property type="protein sequence ID" value="TYL97058.1"/>
    <property type="molecule type" value="Genomic_DNA"/>
</dbReference>
<proteinExistence type="predicted"/>
<reference evidence="2 3" key="1">
    <citation type="submission" date="2019-08" db="EMBL/GenBank/DDBJ databases">
        <title>Bradyrhizobium hipponensis sp. nov., a rhizobium isolated from a Lupinus angustifolius root nodule in Tunisia.</title>
        <authorList>
            <person name="Off K."/>
            <person name="Rejili M."/>
            <person name="Mars M."/>
            <person name="Brachmann A."/>
            <person name="Marin M."/>
        </authorList>
    </citation>
    <scope>NUCLEOTIDE SEQUENCE [LARGE SCALE GENOMIC DNA]</scope>
    <source>
        <strain evidence="2 3">CTAW71</strain>
    </source>
</reference>
<name>A0A5D3KVB4_9BRAD</name>
<sequence>MAPLKRGPPDHEQGIAAGPKCLLLATISRVHSPHLGDGRAVAMTAQSHKTAEEEYEEQVRILIRIVSASTLGLLAFAAGLLIGTFLFS</sequence>
<dbReference type="OrthoDB" id="8256270at2"/>
<keyword evidence="1" id="KW-0812">Transmembrane</keyword>
<keyword evidence="1" id="KW-1133">Transmembrane helix</keyword>
<feature type="transmembrane region" description="Helical" evidence="1">
    <location>
        <begin position="61"/>
        <end position="87"/>
    </location>
</feature>
<evidence type="ECO:0000256" key="1">
    <source>
        <dbReference type="SAM" id="Phobius"/>
    </source>
</evidence>
<comment type="caution">
    <text evidence="2">The sequence shown here is derived from an EMBL/GenBank/DDBJ whole genome shotgun (WGS) entry which is preliminary data.</text>
</comment>
<keyword evidence="1" id="KW-0472">Membrane</keyword>
<keyword evidence="3" id="KW-1185">Reference proteome</keyword>
<protein>
    <submittedName>
        <fullName evidence="2">Uncharacterized protein</fullName>
    </submittedName>
</protein>
<evidence type="ECO:0000313" key="2">
    <source>
        <dbReference type="EMBL" id="TYL97058.1"/>
    </source>
</evidence>
<gene>
    <name evidence="2" type="ORF">FXB40_09780</name>
</gene>
<organism evidence="2 3">
    <name type="scientific">Bradyrhizobium rifense</name>
    <dbReference type="NCBI Taxonomy" id="515499"/>
    <lineage>
        <taxon>Bacteria</taxon>
        <taxon>Pseudomonadati</taxon>
        <taxon>Pseudomonadota</taxon>
        <taxon>Alphaproteobacteria</taxon>
        <taxon>Hyphomicrobiales</taxon>
        <taxon>Nitrobacteraceae</taxon>
        <taxon>Bradyrhizobium</taxon>
    </lineage>
</organism>
<dbReference type="RefSeq" id="WP_148771994.1">
    <property type="nucleotide sequence ID" value="NZ_VSSS01000016.1"/>
</dbReference>
<evidence type="ECO:0000313" key="3">
    <source>
        <dbReference type="Proteomes" id="UP000324758"/>
    </source>
</evidence>
<accession>A0A5D3KVB4</accession>
<dbReference type="AlphaFoldDB" id="A0A5D3KVB4"/>